<gene>
    <name evidence="7" type="ORF">PanWU01x14_168950</name>
</gene>
<dbReference type="PANTHER" id="PTHR12290">
    <property type="entry name" value="CORNICHON-RELATED"/>
    <property type="match status" value="1"/>
</dbReference>
<evidence type="ECO:0000256" key="3">
    <source>
        <dbReference type="ARBA" id="ARBA00022692"/>
    </source>
</evidence>
<comment type="subcellular location">
    <subcellularLocation>
        <location evidence="1">Membrane</location>
        <topology evidence="1">Multi-pass membrane protein</topology>
    </subcellularLocation>
</comment>
<evidence type="ECO:0000256" key="1">
    <source>
        <dbReference type="ARBA" id="ARBA00004141"/>
    </source>
</evidence>
<keyword evidence="8" id="KW-1185">Reference proteome</keyword>
<reference evidence="8" key="1">
    <citation type="submission" date="2016-06" db="EMBL/GenBank/DDBJ databases">
        <title>Parallel loss of symbiosis genes in relatives of nitrogen-fixing non-legume Parasponia.</title>
        <authorList>
            <person name="Van Velzen R."/>
            <person name="Holmer R."/>
            <person name="Bu F."/>
            <person name="Rutten L."/>
            <person name="Van Zeijl A."/>
            <person name="Liu W."/>
            <person name="Santuari L."/>
            <person name="Cao Q."/>
            <person name="Sharma T."/>
            <person name="Shen D."/>
            <person name="Roswanjaya Y."/>
            <person name="Wardhani T."/>
            <person name="Kalhor M.S."/>
            <person name="Jansen J."/>
            <person name="Van den Hoogen J."/>
            <person name="Gungor B."/>
            <person name="Hartog M."/>
            <person name="Hontelez J."/>
            <person name="Verver J."/>
            <person name="Yang W.-C."/>
            <person name="Schijlen E."/>
            <person name="Repin R."/>
            <person name="Schilthuizen M."/>
            <person name="Schranz E."/>
            <person name="Heidstra R."/>
            <person name="Miyata K."/>
            <person name="Fedorova E."/>
            <person name="Kohlen W."/>
            <person name="Bisseling T."/>
            <person name="Smit S."/>
            <person name="Geurts R."/>
        </authorList>
    </citation>
    <scope>NUCLEOTIDE SEQUENCE [LARGE SCALE GENOMIC DNA]</scope>
    <source>
        <strain evidence="8">cv. WU1-14</strain>
    </source>
</reference>
<keyword evidence="4 6" id="KW-1133">Transmembrane helix</keyword>
<proteinExistence type="inferred from homology"/>
<protein>
    <submittedName>
        <fullName evidence="7">Cornichon</fullName>
    </submittedName>
</protein>
<feature type="transmembrane region" description="Helical" evidence="6">
    <location>
        <begin position="7"/>
        <end position="27"/>
    </location>
</feature>
<keyword evidence="5 6" id="KW-0472">Membrane</keyword>
<dbReference type="Pfam" id="PF03311">
    <property type="entry name" value="Cornichon"/>
    <property type="match status" value="1"/>
</dbReference>
<evidence type="ECO:0000256" key="5">
    <source>
        <dbReference type="ARBA" id="ARBA00023136"/>
    </source>
</evidence>
<organism evidence="7 8">
    <name type="scientific">Parasponia andersonii</name>
    <name type="common">Sponia andersonii</name>
    <dbReference type="NCBI Taxonomy" id="3476"/>
    <lineage>
        <taxon>Eukaryota</taxon>
        <taxon>Viridiplantae</taxon>
        <taxon>Streptophyta</taxon>
        <taxon>Embryophyta</taxon>
        <taxon>Tracheophyta</taxon>
        <taxon>Spermatophyta</taxon>
        <taxon>Magnoliopsida</taxon>
        <taxon>eudicotyledons</taxon>
        <taxon>Gunneridae</taxon>
        <taxon>Pentapetalae</taxon>
        <taxon>rosids</taxon>
        <taxon>fabids</taxon>
        <taxon>Rosales</taxon>
        <taxon>Cannabaceae</taxon>
        <taxon>Parasponia</taxon>
    </lineage>
</organism>
<comment type="similarity">
    <text evidence="2">Belongs to the cornichon family.</text>
</comment>
<dbReference type="STRING" id="3476.A0A2P5CAU8"/>
<evidence type="ECO:0000256" key="6">
    <source>
        <dbReference type="SAM" id="Phobius"/>
    </source>
</evidence>
<dbReference type="SMART" id="SM01398">
    <property type="entry name" value="Cornichon"/>
    <property type="match status" value="1"/>
</dbReference>
<dbReference type="AlphaFoldDB" id="A0A2P5CAU8"/>
<dbReference type="Proteomes" id="UP000237105">
    <property type="component" value="Unassembled WGS sequence"/>
</dbReference>
<dbReference type="OrthoDB" id="434393at2759"/>
<accession>A0A2P5CAU8</accession>
<sequence>MGLNLIFWILCFFVDLALLSSNFYQLVILSDLEADYLNPYESTSRINFLIVPEFILHGVFCALFLFTWHWFLFLVTLPLAIYSAKLFKEKKHLIDVTEVFRALSAEKKIRLVKLGFYLFLLFVVIFRVFTAGMILFYSSKFGELDIRSSFLQF</sequence>
<feature type="transmembrane region" description="Helical" evidence="6">
    <location>
        <begin position="54"/>
        <end position="82"/>
    </location>
</feature>
<dbReference type="GO" id="GO:0016020">
    <property type="term" value="C:membrane"/>
    <property type="evidence" value="ECO:0007669"/>
    <property type="project" value="UniProtKB-SubCell"/>
</dbReference>
<evidence type="ECO:0000313" key="8">
    <source>
        <dbReference type="Proteomes" id="UP000237105"/>
    </source>
</evidence>
<dbReference type="InterPro" id="IPR003377">
    <property type="entry name" value="Cornichon"/>
</dbReference>
<evidence type="ECO:0000313" key="7">
    <source>
        <dbReference type="EMBL" id="PON58125.1"/>
    </source>
</evidence>
<keyword evidence="3 6" id="KW-0812">Transmembrane</keyword>
<feature type="transmembrane region" description="Helical" evidence="6">
    <location>
        <begin position="114"/>
        <end position="137"/>
    </location>
</feature>
<evidence type="ECO:0000256" key="2">
    <source>
        <dbReference type="ARBA" id="ARBA00010095"/>
    </source>
</evidence>
<comment type="caution">
    <text evidence="7">The sequence shown here is derived from an EMBL/GenBank/DDBJ whole genome shotgun (WGS) entry which is preliminary data.</text>
</comment>
<dbReference type="GO" id="GO:0016192">
    <property type="term" value="P:vesicle-mediated transport"/>
    <property type="evidence" value="ECO:0007669"/>
    <property type="project" value="InterPro"/>
</dbReference>
<name>A0A2P5CAU8_PARAD</name>
<dbReference type="EMBL" id="JXTB01000152">
    <property type="protein sequence ID" value="PON58125.1"/>
    <property type="molecule type" value="Genomic_DNA"/>
</dbReference>
<evidence type="ECO:0000256" key="4">
    <source>
        <dbReference type="ARBA" id="ARBA00022989"/>
    </source>
</evidence>